<dbReference type="Gene3D" id="3.40.50.1110">
    <property type="entry name" value="SGNH hydrolase"/>
    <property type="match status" value="1"/>
</dbReference>
<protein>
    <recommendedName>
        <fullName evidence="6">GDSL esterase/lipase 1-like</fullName>
    </recommendedName>
</protein>
<dbReference type="InterPro" id="IPR035669">
    <property type="entry name" value="SGNH_plant_lipase-like"/>
</dbReference>
<dbReference type="SUPFAM" id="SSF52266">
    <property type="entry name" value="SGNH hydrolase"/>
    <property type="match status" value="1"/>
</dbReference>
<accession>A0AA87ZQS6</accession>
<dbReference type="Proteomes" id="UP001187192">
    <property type="component" value="Unassembled WGS sequence"/>
</dbReference>
<dbReference type="EMBL" id="BTGU01000006">
    <property type="protein sequence ID" value="GMN36780.1"/>
    <property type="molecule type" value="Genomic_DNA"/>
</dbReference>
<evidence type="ECO:0000256" key="3">
    <source>
        <dbReference type="SAM" id="SignalP"/>
    </source>
</evidence>
<dbReference type="AlphaFoldDB" id="A0AA87ZQS6"/>
<keyword evidence="5" id="KW-1185">Reference proteome</keyword>
<comment type="caution">
    <text evidence="4">The sequence shown here is derived from an EMBL/GenBank/DDBJ whole genome shotgun (WGS) entry which is preliminary data.</text>
</comment>
<dbReference type="InterPro" id="IPR044552">
    <property type="entry name" value="GLIP1-5/GLL25"/>
</dbReference>
<name>A0AA87ZQS6_FICCA</name>
<keyword evidence="2 3" id="KW-0732">Signal</keyword>
<dbReference type="PANTHER" id="PTHR45966">
    <property type="entry name" value="GDSL-LIKE LIPASE/ACYLHYDROLASE"/>
    <property type="match status" value="1"/>
</dbReference>
<evidence type="ECO:0000256" key="2">
    <source>
        <dbReference type="ARBA" id="ARBA00022729"/>
    </source>
</evidence>
<gene>
    <name evidence="4" type="ORF">TIFTF001_006287</name>
</gene>
<dbReference type="PANTHER" id="PTHR45966:SF1">
    <property type="entry name" value="GDSL ESTERASE_LIPASE 1-RELATED"/>
    <property type="match status" value="1"/>
</dbReference>
<dbReference type="CDD" id="cd01837">
    <property type="entry name" value="SGNH_plant_lipase_like"/>
    <property type="match status" value="1"/>
</dbReference>
<feature type="chain" id="PRO_5041659878" description="GDSL esterase/lipase 1-like" evidence="3">
    <location>
        <begin position="26"/>
        <end position="379"/>
    </location>
</feature>
<comment type="similarity">
    <text evidence="1">Belongs to the 'GDSL' lipolytic enzyme family.</text>
</comment>
<organism evidence="4 5">
    <name type="scientific">Ficus carica</name>
    <name type="common">Common fig</name>
    <dbReference type="NCBI Taxonomy" id="3494"/>
    <lineage>
        <taxon>Eukaryota</taxon>
        <taxon>Viridiplantae</taxon>
        <taxon>Streptophyta</taxon>
        <taxon>Embryophyta</taxon>
        <taxon>Tracheophyta</taxon>
        <taxon>Spermatophyta</taxon>
        <taxon>Magnoliopsida</taxon>
        <taxon>eudicotyledons</taxon>
        <taxon>Gunneridae</taxon>
        <taxon>Pentapetalae</taxon>
        <taxon>rosids</taxon>
        <taxon>fabids</taxon>
        <taxon>Rosales</taxon>
        <taxon>Moraceae</taxon>
        <taxon>Ficeae</taxon>
        <taxon>Ficus</taxon>
    </lineage>
</organism>
<dbReference type="Gramene" id="FCD_00005743-RA">
    <property type="protein sequence ID" value="FCD_00005743-RA:cds"/>
    <property type="gene ID" value="FCD_00005743"/>
</dbReference>
<evidence type="ECO:0000313" key="5">
    <source>
        <dbReference type="Proteomes" id="UP001187192"/>
    </source>
</evidence>
<sequence length="379" mass="42152">MRAMERFMFPMYLWAISTLFLVVMAATCHDHSLLENPAALFIFGDSLFDSGNNNYIRTSRGFQANYRPYGETFFPSPTGRATDGRTIPDFISEYAKLPLIPPYLQPGIQNYNYGVNFASIGAGALLETHQGLVIDLKTQLSNFKKVEKQLRHNLGGEEGKALLSAAVYLFSIGGNDYFAAFAENSGSLVSQEEYVAMVIGNITNAIQEVYNLGGRKFGFLNVSPIGCLPFVKALDPARTGGCKEELTDVARLHNRALSEALQKLEIQLTGFKYSLHDFFTSLNEITEDPSKYGFEEVEMACCGNGPYRGFSGCGSQTRSYELCENPSDFLYFDLVHPTEKAYEQFAKLFWNGSSDITGPYNLKSLFELDNKCRPNLGSS</sequence>
<dbReference type="GO" id="GO:0016298">
    <property type="term" value="F:lipase activity"/>
    <property type="evidence" value="ECO:0007669"/>
    <property type="project" value="TreeGrafter"/>
</dbReference>
<evidence type="ECO:0008006" key="6">
    <source>
        <dbReference type="Google" id="ProtNLM"/>
    </source>
</evidence>
<proteinExistence type="inferred from homology"/>
<evidence type="ECO:0000313" key="4">
    <source>
        <dbReference type="EMBL" id="GMN36780.1"/>
    </source>
</evidence>
<reference evidence="4" key="1">
    <citation type="submission" date="2023-07" db="EMBL/GenBank/DDBJ databases">
        <title>draft genome sequence of fig (Ficus carica).</title>
        <authorList>
            <person name="Takahashi T."/>
            <person name="Nishimura K."/>
        </authorList>
    </citation>
    <scope>NUCLEOTIDE SEQUENCE</scope>
</reference>
<feature type="signal peptide" evidence="3">
    <location>
        <begin position="1"/>
        <end position="25"/>
    </location>
</feature>
<dbReference type="InterPro" id="IPR001087">
    <property type="entry name" value="GDSL"/>
</dbReference>
<dbReference type="Pfam" id="PF00657">
    <property type="entry name" value="Lipase_GDSL"/>
    <property type="match status" value="1"/>
</dbReference>
<dbReference type="InterPro" id="IPR036514">
    <property type="entry name" value="SGNH_hydro_sf"/>
</dbReference>
<evidence type="ECO:0000256" key="1">
    <source>
        <dbReference type="ARBA" id="ARBA00008668"/>
    </source>
</evidence>